<evidence type="ECO:0000256" key="1">
    <source>
        <dbReference type="SAM" id="Phobius"/>
    </source>
</evidence>
<keyword evidence="1" id="KW-0812">Transmembrane</keyword>
<reference evidence="2 3" key="1">
    <citation type="submission" date="2015-07" db="EMBL/GenBank/DDBJ databases">
        <title>Whole genome sequence of Ardenticatena maritima DSM 23922.</title>
        <authorList>
            <person name="Hemp J."/>
            <person name="Ward L.M."/>
            <person name="Pace L.A."/>
            <person name="Fischer W.W."/>
        </authorList>
    </citation>
    <scope>NUCLEOTIDE SEQUENCE [LARGE SCALE GENOMIC DNA]</scope>
    <source>
        <strain evidence="2 3">110S</strain>
    </source>
</reference>
<feature type="transmembrane region" description="Helical" evidence="1">
    <location>
        <begin position="6"/>
        <end position="26"/>
    </location>
</feature>
<dbReference type="Proteomes" id="UP000050502">
    <property type="component" value="Unassembled WGS sequence"/>
</dbReference>
<comment type="caution">
    <text evidence="2">The sequence shown here is derived from an EMBL/GenBank/DDBJ whole genome shotgun (WGS) entry which is preliminary data.</text>
</comment>
<keyword evidence="1" id="KW-0472">Membrane</keyword>
<dbReference type="EMBL" id="LGKN01000006">
    <property type="protein sequence ID" value="KPL87334.1"/>
    <property type="molecule type" value="Genomic_DNA"/>
</dbReference>
<organism evidence="2 3">
    <name type="scientific">Ardenticatena maritima</name>
    <dbReference type="NCBI Taxonomy" id="872965"/>
    <lineage>
        <taxon>Bacteria</taxon>
        <taxon>Bacillati</taxon>
        <taxon>Chloroflexota</taxon>
        <taxon>Ardenticatenia</taxon>
        <taxon>Ardenticatenales</taxon>
        <taxon>Ardenticatenaceae</taxon>
        <taxon>Ardenticatena</taxon>
    </lineage>
</organism>
<dbReference type="AlphaFoldDB" id="A0A0P6YQ89"/>
<keyword evidence="1" id="KW-1133">Transmembrane helix</keyword>
<evidence type="ECO:0000313" key="3">
    <source>
        <dbReference type="Proteomes" id="UP000050502"/>
    </source>
</evidence>
<evidence type="ECO:0000313" key="2">
    <source>
        <dbReference type="EMBL" id="KPL87334.1"/>
    </source>
</evidence>
<name>A0A0P6YQ89_9CHLR</name>
<sequence length="92" mass="10602">MFGTPVDRLAWFFVLLMIGMLGVCYMQPSNTALRVLASIGAYLGLFFIEDMISEIKGIAFEWERYLWGGTIFMLGVFLALLLLIVWLFVKRR</sequence>
<accession>A0A0P6YQ89</accession>
<dbReference type="RefSeq" id="WP_152918020.1">
    <property type="nucleotide sequence ID" value="NZ_BBZA01000031.1"/>
</dbReference>
<feature type="transmembrane region" description="Helical" evidence="1">
    <location>
        <begin position="33"/>
        <end position="53"/>
    </location>
</feature>
<feature type="transmembrane region" description="Helical" evidence="1">
    <location>
        <begin position="65"/>
        <end position="89"/>
    </location>
</feature>
<gene>
    <name evidence="2" type="ORF">SE16_12720</name>
</gene>
<protein>
    <submittedName>
        <fullName evidence="2">Uncharacterized protein</fullName>
    </submittedName>
</protein>
<proteinExistence type="predicted"/>